<name>A2FXC2_TRIV3</name>
<dbReference type="VEuPathDB" id="TrichDB:TVAGG3_0103730"/>
<dbReference type="InParanoid" id="A2FXC2"/>
<dbReference type="KEGG" id="tva:4748137"/>
<dbReference type="Proteomes" id="UP000001542">
    <property type="component" value="Unassembled WGS sequence"/>
</dbReference>
<organism evidence="1 2">
    <name type="scientific">Trichomonas vaginalis (strain ATCC PRA-98 / G3)</name>
    <dbReference type="NCBI Taxonomy" id="412133"/>
    <lineage>
        <taxon>Eukaryota</taxon>
        <taxon>Metamonada</taxon>
        <taxon>Parabasalia</taxon>
        <taxon>Trichomonadida</taxon>
        <taxon>Trichomonadidae</taxon>
        <taxon>Trichomonas</taxon>
    </lineage>
</organism>
<dbReference type="SMR" id="A2FXC2"/>
<accession>A2FXC2</accession>
<proteinExistence type="predicted"/>
<protein>
    <submittedName>
        <fullName evidence="1">Uncharacterized protein</fullName>
    </submittedName>
</protein>
<dbReference type="AlphaFoldDB" id="A2FXC2"/>
<reference evidence="1" key="1">
    <citation type="submission" date="2006-10" db="EMBL/GenBank/DDBJ databases">
        <authorList>
            <person name="Amadeo P."/>
            <person name="Zhao Q."/>
            <person name="Wortman J."/>
            <person name="Fraser-Liggett C."/>
            <person name="Carlton J."/>
        </authorList>
    </citation>
    <scope>NUCLEOTIDE SEQUENCE</scope>
    <source>
        <strain evidence="1">G3</strain>
    </source>
</reference>
<evidence type="ECO:0000313" key="2">
    <source>
        <dbReference type="Proteomes" id="UP000001542"/>
    </source>
</evidence>
<evidence type="ECO:0000313" key="1">
    <source>
        <dbReference type="EMBL" id="EAX90452.1"/>
    </source>
</evidence>
<keyword evidence="2" id="KW-1185">Reference proteome</keyword>
<dbReference type="EMBL" id="DS114107">
    <property type="protein sequence ID" value="EAX90452.1"/>
    <property type="molecule type" value="Genomic_DNA"/>
</dbReference>
<gene>
    <name evidence="1" type="ORF">TVAG_278730</name>
</gene>
<reference evidence="1" key="2">
    <citation type="journal article" date="2007" name="Science">
        <title>Draft genome sequence of the sexually transmitted pathogen Trichomonas vaginalis.</title>
        <authorList>
            <person name="Carlton J.M."/>
            <person name="Hirt R.P."/>
            <person name="Silva J.C."/>
            <person name="Delcher A.L."/>
            <person name="Schatz M."/>
            <person name="Zhao Q."/>
            <person name="Wortman J.R."/>
            <person name="Bidwell S.L."/>
            <person name="Alsmark U.C.M."/>
            <person name="Besteiro S."/>
            <person name="Sicheritz-Ponten T."/>
            <person name="Noel C.J."/>
            <person name="Dacks J.B."/>
            <person name="Foster P.G."/>
            <person name="Simillion C."/>
            <person name="Van de Peer Y."/>
            <person name="Miranda-Saavedra D."/>
            <person name="Barton G.J."/>
            <person name="Westrop G.D."/>
            <person name="Mueller S."/>
            <person name="Dessi D."/>
            <person name="Fiori P.L."/>
            <person name="Ren Q."/>
            <person name="Paulsen I."/>
            <person name="Zhang H."/>
            <person name="Bastida-Corcuera F.D."/>
            <person name="Simoes-Barbosa A."/>
            <person name="Brown M.T."/>
            <person name="Hayes R.D."/>
            <person name="Mukherjee M."/>
            <person name="Okumura C.Y."/>
            <person name="Schneider R."/>
            <person name="Smith A.J."/>
            <person name="Vanacova S."/>
            <person name="Villalvazo M."/>
            <person name="Haas B.J."/>
            <person name="Pertea M."/>
            <person name="Feldblyum T.V."/>
            <person name="Utterback T.R."/>
            <person name="Shu C.L."/>
            <person name="Osoegawa K."/>
            <person name="de Jong P.J."/>
            <person name="Hrdy I."/>
            <person name="Horvathova L."/>
            <person name="Zubacova Z."/>
            <person name="Dolezal P."/>
            <person name="Malik S.B."/>
            <person name="Logsdon J.M. Jr."/>
            <person name="Henze K."/>
            <person name="Gupta A."/>
            <person name="Wang C.C."/>
            <person name="Dunne R.L."/>
            <person name="Upcroft J.A."/>
            <person name="Upcroft P."/>
            <person name="White O."/>
            <person name="Salzberg S.L."/>
            <person name="Tang P."/>
            <person name="Chiu C.-H."/>
            <person name="Lee Y.-S."/>
            <person name="Embley T.M."/>
            <person name="Coombs G.H."/>
            <person name="Mottram J.C."/>
            <person name="Tachezy J."/>
            <person name="Fraser-Liggett C.M."/>
            <person name="Johnson P.J."/>
        </authorList>
    </citation>
    <scope>NUCLEOTIDE SEQUENCE [LARGE SCALE GENOMIC DNA]</scope>
    <source>
        <strain evidence="1">G3</strain>
    </source>
</reference>
<dbReference type="RefSeq" id="XP_001303382.1">
    <property type="nucleotide sequence ID" value="XM_001303381.1"/>
</dbReference>
<sequence>MRTSKKKIPFSKLKKVFDSLKEIKEINDEYYSDDQSYKPSNNYLKNLALFKDILDKEYTGKAKKKEILDFLVGSEPKPEIEEPHVDVNDTEAEIEELMNIPTAQIPLKKSHDERFQDFVQEVSQNLLNGEFDESLSKEGTEFVKRHKLQFMDSNLDCIELFHPLDEVPFKIFHKI</sequence>
<dbReference type="VEuPathDB" id="TrichDB:TVAG_278730"/>